<feature type="domain" description="NADH:quinone oxidoreductase/Mrp antiporter transmembrane" evidence="19">
    <location>
        <begin position="112"/>
        <end position="403"/>
    </location>
</feature>
<dbReference type="InterPro" id="IPR010227">
    <property type="entry name" value="NADH_Q_OxRdtase_chainM/4"/>
</dbReference>
<dbReference type="PANTHER" id="PTHR43507:SF20">
    <property type="entry name" value="NADH-UBIQUINONE OXIDOREDUCTASE CHAIN 4"/>
    <property type="match status" value="1"/>
</dbReference>
<dbReference type="InterPro" id="IPR001750">
    <property type="entry name" value="ND/Mrp_TM"/>
</dbReference>
<keyword evidence="8" id="KW-1278">Translocase</keyword>
<feature type="transmembrane region" description="Helical" evidence="18">
    <location>
        <begin position="435"/>
        <end position="455"/>
    </location>
</feature>
<dbReference type="GO" id="GO:0015990">
    <property type="term" value="P:electron transport coupled proton transport"/>
    <property type="evidence" value="ECO:0007669"/>
    <property type="project" value="TreeGrafter"/>
</dbReference>
<dbReference type="EC" id="7.1.1.2" evidence="3 18"/>
<dbReference type="GO" id="GO:0003954">
    <property type="term" value="F:NADH dehydrogenase activity"/>
    <property type="evidence" value="ECO:0007669"/>
    <property type="project" value="TreeGrafter"/>
</dbReference>
<gene>
    <name evidence="21" type="primary">nadh4</name>
</gene>
<dbReference type="GO" id="GO:0042773">
    <property type="term" value="P:ATP synthesis coupled electron transport"/>
    <property type="evidence" value="ECO:0007669"/>
    <property type="project" value="InterPro"/>
</dbReference>
<dbReference type="GO" id="GO:0008137">
    <property type="term" value="F:NADH dehydrogenase (ubiquinone) activity"/>
    <property type="evidence" value="ECO:0007669"/>
    <property type="project" value="UniProtKB-UniRule"/>
</dbReference>
<evidence type="ECO:0000256" key="17">
    <source>
        <dbReference type="ARBA" id="ARBA00049551"/>
    </source>
</evidence>
<feature type="transmembrane region" description="Helical" evidence="18">
    <location>
        <begin position="187"/>
        <end position="205"/>
    </location>
</feature>
<feature type="transmembrane region" description="Helical" evidence="18">
    <location>
        <begin position="145"/>
        <end position="167"/>
    </location>
</feature>
<evidence type="ECO:0000256" key="3">
    <source>
        <dbReference type="ARBA" id="ARBA00012944"/>
    </source>
</evidence>
<evidence type="ECO:0000313" key="21">
    <source>
        <dbReference type="EMBL" id="CAD87997.1"/>
    </source>
</evidence>
<dbReference type="InterPro" id="IPR000260">
    <property type="entry name" value="NADH4_N"/>
</dbReference>
<comment type="function">
    <text evidence="15 18">Core subunit of the mitochondrial membrane respiratory chain NADH dehydrogenase (Complex I) which catalyzes electron transfer from NADH through the respiratory chain, using ubiquinone as an electron acceptor. Essential for the catalytic activity and assembly of complex I.</text>
</comment>
<dbReference type="InterPro" id="IPR003918">
    <property type="entry name" value="NADH_UbQ_OxRdtase"/>
</dbReference>
<comment type="catalytic activity">
    <reaction evidence="17 18">
        <text>a ubiquinone + NADH + 5 H(+)(in) = a ubiquinol + NAD(+) + 4 H(+)(out)</text>
        <dbReference type="Rhea" id="RHEA:29091"/>
        <dbReference type="Rhea" id="RHEA-COMP:9565"/>
        <dbReference type="Rhea" id="RHEA-COMP:9566"/>
        <dbReference type="ChEBI" id="CHEBI:15378"/>
        <dbReference type="ChEBI" id="CHEBI:16389"/>
        <dbReference type="ChEBI" id="CHEBI:17976"/>
        <dbReference type="ChEBI" id="CHEBI:57540"/>
        <dbReference type="ChEBI" id="CHEBI:57945"/>
        <dbReference type="EC" id="7.1.1.2"/>
    </reaction>
</comment>
<evidence type="ECO:0000259" key="19">
    <source>
        <dbReference type="Pfam" id="PF00361"/>
    </source>
</evidence>
<dbReference type="AlphaFoldDB" id="Q70RS7"/>
<keyword evidence="9 18" id="KW-0249">Electron transport</keyword>
<feature type="transmembrane region" description="Helical" evidence="18">
    <location>
        <begin position="393"/>
        <end position="414"/>
    </location>
</feature>
<feature type="transmembrane region" description="Helical" evidence="18">
    <location>
        <begin position="225"/>
        <end position="246"/>
    </location>
</feature>
<feature type="transmembrane region" description="Helical" evidence="18">
    <location>
        <begin position="258"/>
        <end position="278"/>
    </location>
</feature>
<comment type="similarity">
    <text evidence="2 18">Belongs to the complex I subunit 4 family.</text>
</comment>
<feature type="transmembrane region" description="Helical" evidence="18">
    <location>
        <begin position="350"/>
        <end position="373"/>
    </location>
</feature>
<feature type="transmembrane region" description="Helical" evidence="18">
    <location>
        <begin position="309"/>
        <end position="329"/>
    </location>
</feature>
<evidence type="ECO:0000256" key="15">
    <source>
        <dbReference type="ARBA" id="ARBA00024313"/>
    </source>
</evidence>
<keyword evidence="11 18" id="KW-0520">NAD</keyword>
<reference evidence="21" key="1">
    <citation type="journal article" date="2004" name="Gene">
        <title>Mitogenomic analyses provide new insights into cetacean origin and evolution.</title>
        <authorList>
            <person name="Arnason U."/>
            <person name="Gullberg A."/>
            <person name="Janke A."/>
        </authorList>
    </citation>
    <scope>NUCLEOTIDE SEQUENCE</scope>
</reference>
<dbReference type="PANTHER" id="PTHR43507">
    <property type="entry name" value="NADH-UBIQUINONE OXIDOREDUCTASE CHAIN 4"/>
    <property type="match status" value="1"/>
</dbReference>
<evidence type="ECO:0000256" key="6">
    <source>
        <dbReference type="ARBA" id="ARBA00022660"/>
    </source>
</evidence>
<evidence type="ECO:0000256" key="16">
    <source>
        <dbReference type="ARBA" id="ARBA00024376"/>
    </source>
</evidence>
<evidence type="ECO:0000256" key="7">
    <source>
        <dbReference type="ARBA" id="ARBA00022692"/>
    </source>
</evidence>
<evidence type="ECO:0000256" key="1">
    <source>
        <dbReference type="ARBA" id="ARBA00004225"/>
    </source>
</evidence>
<evidence type="ECO:0000256" key="10">
    <source>
        <dbReference type="ARBA" id="ARBA00022989"/>
    </source>
</evidence>
<accession>Q70RS7</accession>
<dbReference type="Pfam" id="PF01059">
    <property type="entry name" value="Oxidored_q5_N"/>
    <property type="match status" value="1"/>
</dbReference>
<dbReference type="PRINTS" id="PR01437">
    <property type="entry name" value="NUOXDRDTASE4"/>
</dbReference>
<keyword evidence="12 18" id="KW-0830">Ubiquinone</keyword>
<keyword evidence="5 18" id="KW-0813">Transport</keyword>
<feature type="domain" description="NADH:ubiquinone oxidoreductase chain 4 N-terminal" evidence="20">
    <location>
        <begin position="1"/>
        <end position="109"/>
    </location>
</feature>
<comment type="subunit">
    <text evidence="16">Core subunit of respiratory chain NADH dehydrogenase (Complex I) which is composed of 45 different subunits.</text>
</comment>
<evidence type="ECO:0000256" key="9">
    <source>
        <dbReference type="ARBA" id="ARBA00022982"/>
    </source>
</evidence>
<feature type="transmembrane region" description="Helical" evidence="18">
    <location>
        <begin position="94"/>
        <end position="110"/>
    </location>
</feature>
<feature type="transmembrane region" description="Helical" evidence="18">
    <location>
        <begin position="61"/>
        <end position="82"/>
    </location>
</feature>
<evidence type="ECO:0000256" key="11">
    <source>
        <dbReference type="ARBA" id="ARBA00023027"/>
    </source>
</evidence>
<proteinExistence type="inferred from homology"/>
<keyword evidence="10 18" id="KW-1133">Transmembrane helix</keyword>
<protein>
    <recommendedName>
        <fullName evidence="4 18">NADH-ubiquinone oxidoreductase chain 4</fullName>
        <ecNumber evidence="3 18">7.1.1.2</ecNumber>
    </recommendedName>
</protein>
<geneLocation type="mitochondrion" evidence="21"/>
<dbReference type="GO" id="GO:0048039">
    <property type="term" value="F:ubiquinone binding"/>
    <property type="evidence" value="ECO:0007669"/>
    <property type="project" value="TreeGrafter"/>
</dbReference>
<evidence type="ECO:0000256" key="12">
    <source>
        <dbReference type="ARBA" id="ARBA00023075"/>
    </source>
</evidence>
<dbReference type="Pfam" id="PF00361">
    <property type="entry name" value="Proton_antipo_M"/>
    <property type="match status" value="1"/>
</dbReference>
<comment type="subcellular location">
    <subcellularLocation>
        <location evidence="1 18">Mitochondrion membrane</location>
        <topology evidence="1 18">Multi-pass membrane protein</topology>
    </subcellularLocation>
</comment>
<feature type="transmembrane region" description="Helical" evidence="18">
    <location>
        <begin position="116"/>
        <end position="133"/>
    </location>
</feature>
<dbReference type="NCBIfam" id="TIGR01972">
    <property type="entry name" value="NDH_I_M"/>
    <property type="match status" value="1"/>
</dbReference>
<feature type="transmembrane region" description="Helical" evidence="18">
    <location>
        <begin position="21"/>
        <end position="41"/>
    </location>
</feature>
<name>Q70RS7_INIGE</name>
<keyword evidence="13 18" id="KW-0496">Mitochondrion</keyword>
<evidence type="ECO:0000256" key="2">
    <source>
        <dbReference type="ARBA" id="ARBA00009025"/>
    </source>
</evidence>
<evidence type="ECO:0000256" key="4">
    <source>
        <dbReference type="ARBA" id="ARBA00021006"/>
    </source>
</evidence>
<evidence type="ECO:0000259" key="20">
    <source>
        <dbReference type="Pfam" id="PF01059"/>
    </source>
</evidence>
<keyword evidence="6 18" id="KW-0679">Respiratory chain</keyword>
<evidence type="ECO:0000256" key="5">
    <source>
        <dbReference type="ARBA" id="ARBA00022448"/>
    </source>
</evidence>
<keyword evidence="7 18" id="KW-0812">Transmembrane</keyword>
<dbReference type="EMBL" id="AJ554059">
    <property type="protein sequence ID" value="CAD87997.1"/>
    <property type="molecule type" value="Genomic_DNA"/>
</dbReference>
<organism evidence="21">
    <name type="scientific">Inia geoffrensis</name>
    <name type="common">Amazon river dolphin</name>
    <name type="synonym">Delphinus geoffrensis</name>
    <dbReference type="NCBI Taxonomy" id="9725"/>
    <lineage>
        <taxon>Eukaryota</taxon>
        <taxon>Metazoa</taxon>
        <taxon>Chordata</taxon>
        <taxon>Craniata</taxon>
        <taxon>Vertebrata</taxon>
        <taxon>Euteleostomi</taxon>
        <taxon>Mammalia</taxon>
        <taxon>Eutheria</taxon>
        <taxon>Laurasiatheria</taxon>
        <taxon>Artiodactyla</taxon>
        <taxon>Whippomorpha</taxon>
        <taxon>Cetacea</taxon>
        <taxon>Odontoceti</taxon>
        <taxon>Iniidae</taxon>
        <taxon>Inia</taxon>
    </lineage>
</organism>
<dbReference type="GO" id="GO:0031966">
    <property type="term" value="C:mitochondrial membrane"/>
    <property type="evidence" value="ECO:0007669"/>
    <property type="project" value="UniProtKB-SubCell"/>
</dbReference>
<evidence type="ECO:0000256" key="13">
    <source>
        <dbReference type="ARBA" id="ARBA00023128"/>
    </source>
</evidence>
<evidence type="ECO:0000256" key="18">
    <source>
        <dbReference type="RuleBase" id="RU003297"/>
    </source>
</evidence>
<sequence>MLKFVIPTIMLMPLTWLSKNKFIWINTTTHSLLISFTSLLMLNQTHTNTTNYSLMFFSDSLSTPLLILTMWLLPLMLTASQLHLKKETPTRKKLYITMLIVLQTLLIMTFTATELILFYITFEATLIPTLIIITRWGNQAERLNAGLYFLFYTLMGSLPLLVALMYLQNTLGSLNFLLLQYWTKPLSISWSNMILWLACMMAFLVKMPLYGLHLWLPKAHVEAPIAGSMVLAAVLLKLGGYGMLRITSILNPLTENMAYPFLMLSLWGMIMTSSICLRQTDLKSLIAYSSVSHMALVITAILIQTPWSHMGAVALMVAHGLTSSVLFCLANSNYERTHSRTMILARGLQILLPLMATWWLLAGLMNLALPPTINLVGELLVITSTFSWSKPTIILMGMNIVITALYSLYMLIMTQRGKNTPHINNLIPSSTREHALMALHIIPLLLLSLKPQIILGPLY</sequence>
<evidence type="ECO:0000256" key="8">
    <source>
        <dbReference type="ARBA" id="ARBA00022967"/>
    </source>
</evidence>
<evidence type="ECO:0000256" key="14">
    <source>
        <dbReference type="ARBA" id="ARBA00023136"/>
    </source>
</evidence>
<feature type="transmembrane region" description="Helical" evidence="18">
    <location>
        <begin position="285"/>
        <end position="303"/>
    </location>
</feature>
<keyword evidence="14 18" id="KW-0472">Membrane</keyword>